<gene>
    <name evidence="2" type="ORF">Ataiwa_01290</name>
</gene>
<evidence type="ECO:0000256" key="1">
    <source>
        <dbReference type="SAM" id="MobiDB-lite"/>
    </source>
</evidence>
<dbReference type="Proteomes" id="UP001307705">
    <property type="component" value="Unassembled WGS sequence"/>
</dbReference>
<protein>
    <submittedName>
        <fullName evidence="2">Uncharacterized protein</fullName>
    </submittedName>
</protein>
<reference evidence="2 3" key="1">
    <citation type="submission" date="2023-08" db="EMBL/GenBank/DDBJ databases">
        <title>Draft genome sequence of Algoriphagus taiwanensis.</title>
        <authorList>
            <person name="Takatani N."/>
            <person name="Hosokawa M."/>
            <person name="Sawabe T."/>
        </authorList>
    </citation>
    <scope>NUCLEOTIDE SEQUENCE [LARGE SCALE GENOMIC DNA]</scope>
    <source>
        <strain evidence="2 3">JCM 19755</strain>
    </source>
</reference>
<sequence length="498" mass="56941">MNSLLTSCVQEPEAPRLEPNTSDQLAKVKSWFEENKTNLRLPERGSNFRTESQELILPFFEKEPDWDQFHHYYFPDGREVFEMNLENAQAFLPSSETEAFDVEAAQRIIQNILFVKHPSENRFDPLIVRYYPDEETSTRDFDEINYQMIDEKWSGTVDLFTYDEHYFMGFEIHKGQILATRQMETLPDHNRKSLGLENKDVRCAITTTDWYQISYVKATNTWVVQQLSPTHSYSCGMGSYDSGGPPSAGTYSYGGGFFVTSGGTAGYGPPDVPMPKLTIYIDSSFSKNQTLKCAQEMLALSKFVNSLTEFTNKTSPKNVTLRIGATKNPDASAETDGTTYGHNNIVITFNEKKVNNMSSLGVARVLLHEIIHAEIYNAVGEKRGSLLVGNFQNNFEEYKKLYPNNNSLQQHNFMADYIVEKIAKTLQEIHPLLGASEFYQKVGGTTRWQKGINPTFYTAIAWHGLNSTKEWNEMKYNDRKVLQDLQDLDRELTKTCIQ</sequence>
<proteinExistence type="predicted"/>
<keyword evidence="3" id="KW-1185">Reference proteome</keyword>
<evidence type="ECO:0000313" key="3">
    <source>
        <dbReference type="Proteomes" id="UP001307705"/>
    </source>
</evidence>
<organism evidence="2 3">
    <name type="scientific">Algoriphagus taiwanensis</name>
    <dbReference type="NCBI Taxonomy" id="1445656"/>
    <lineage>
        <taxon>Bacteria</taxon>
        <taxon>Pseudomonadati</taxon>
        <taxon>Bacteroidota</taxon>
        <taxon>Cytophagia</taxon>
        <taxon>Cytophagales</taxon>
        <taxon>Cyclobacteriaceae</taxon>
        <taxon>Algoriphagus</taxon>
    </lineage>
</organism>
<evidence type="ECO:0000313" key="2">
    <source>
        <dbReference type="EMBL" id="GMQ31857.1"/>
    </source>
</evidence>
<name>A0ABQ6PW97_9BACT</name>
<dbReference type="RefSeq" id="WP_338226709.1">
    <property type="nucleotide sequence ID" value="NZ_BTPE01000001.1"/>
</dbReference>
<comment type="caution">
    <text evidence="2">The sequence shown here is derived from an EMBL/GenBank/DDBJ whole genome shotgun (WGS) entry which is preliminary data.</text>
</comment>
<feature type="region of interest" description="Disordered" evidence="1">
    <location>
        <begin position="1"/>
        <end position="20"/>
    </location>
</feature>
<dbReference type="EMBL" id="BTPE01000001">
    <property type="protein sequence ID" value="GMQ31857.1"/>
    <property type="molecule type" value="Genomic_DNA"/>
</dbReference>
<accession>A0ABQ6PW97</accession>